<organism evidence="3 4">
    <name type="scientific">Arthrobacter flavus</name>
    <dbReference type="NCBI Taxonomy" id="95172"/>
    <lineage>
        <taxon>Bacteria</taxon>
        <taxon>Bacillati</taxon>
        <taxon>Actinomycetota</taxon>
        <taxon>Actinomycetes</taxon>
        <taxon>Micrococcales</taxon>
        <taxon>Micrococcaceae</taxon>
        <taxon>Arthrobacter</taxon>
    </lineage>
</organism>
<comment type="caution">
    <text evidence="3">The sequence shown here is derived from an EMBL/GenBank/DDBJ whole genome shotgun (WGS) entry which is preliminary data.</text>
</comment>
<keyword evidence="1" id="KW-0812">Transmembrane</keyword>
<feature type="chain" id="PRO_5046558555" evidence="2">
    <location>
        <begin position="31"/>
        <end position="328"/>
    </location>
</feature>
<name>A0ABW4Q6H3_9MICC</name>
<proteinExistence type="predicted"/>
<dbReference type="RefSeq" id="WP_343879814.1">
    <property type="nucleotide sequence ID" value="NZ_BAAAIJ010000047.1"/>
</dbReference>
<dbReference type="Proteomes" id="UP001597307">
    <property type="component" value="Unassembled WGS sequence"/>
</dbReference>
<keyword evidence="1" id="KW-1133">Transmembrane helix</keyword>
<dbReference type="EMBL" id="JBHUGA010000011">
    <property type="protein sequence ID" value="MFD1846293.1"/>
    <property type="molecule type" value="Genomic_DNA"/>
</dbReference>
<keyword evidence="2" id="KW-0732">Signal</keyword>
<feature type="transmembrane region" description="Helical" evidence="1">
    <location>
        <begin position="301"/>
        <end position="322"/>
    </location>
</feature>
<evidence type="ECO:0000256" key="2">
    <source>
        <dbReference type="SAM" id="SignalP"/>
    </source>
</evidence>
<evidence type="ECO:0000313" key="3">
    <source>
        <dbReference type="EMBL" id="MFD1846293.1"/>
    </source>
</evidence>
<keyword evidence="4" id="KW-1185">Reference proteome</keyword>
<sequence length="328" mass="32232">MTHRNRLMTFGTCAALVAGSTFLVASPVAAAPASGSCVAAQSALGAALGSASVDIGLAYDLKAALTAIEAASEALDQAWIDAEIGAVHEFAAYDAAIAALETAAMALETTQAALDAAQTAKFLADDRVVAAELALAAVPDGDDAARLAAEAELAAARAFQVEATTVLAARQTERDTAPDAFAAAEEALMEAQLVLQNALDTAAVATAENNYYAAIETIEAVLAALDSTNPGTSVEEVQVLVNAAIAACAATGAGTGQDIEVPVVAIVPSTPAAPGAAAPAAGRGLNVQTAAAEAPKTDGGALAIGGLAGGALILLSGAAVWLRRSAKA</sequence>
<accession>A0ABW4Q6H3</accession>
<protein>
    <submittedName>
        <fullName evidence="3">Uncharacterized protein</fullName>
    </submittedName>
</protein>
<evidence type="ECO:0000256" key="1">
    <source>
        <dbReference type="SAM" id="Phobius"/>
    </source>
</evidence>
<keyword evidence="1" id="KW-0472">Membrane</keyword>
<reference evidence="4" key="1">
    <citation type="journal article" date="2019" name="Int. J. Syst. Evol. Microbiol.">
        <title>The Global Catalogue of Microorganisms (GCM) 10K type strain sequencing project: providing services to taxonomists for standard genome sequencing and annotation.</title>
        <authorList>
            <consortium name="The Broad Institute Genomics Platform"/>
            <consortium name="The Broad Institute Genome Sequencing Center for Infectious Disease"/>
            <person name="Wu L."/>
            <person name="Ma J."/>
        </authorList>
    </citation>
    <scope>NUCLEOTIDE SEQUENCE [LARGE SCALE GENOMIC DNA]</scope>
    <source>
        <strain evidence="4">JCM 11496</strain>
    </source>
</reference>
<gene>
    <name evidence="3" type="ORF">ACFSFX_06735</name>
</gene>
<evidence type="ECO:0000313" key="4">
    <source>
        <dbReference type="Proteomes" id="UP001597307"/>
    </source>
</evidence>
<feature type="signal peptide" evidence="2">
    <location>
        <begin position="1"/>
        <end position="30"/>
    </location>
</feature>